<dbReference type="Gene3D" id="2.60.210.10">
    <property type="entry name" value="Apoptosis, Tumor Necrosis Factor Receptor Associated Protein 2, Chain A"/>
    <property type="match status" value="1"/>
</dbReference>
<dbReference type="InterPro" id="IPR001394">
    <property type="entry name" value="Peptidase_C19_UCH"/>
</dbReference>
<dbReference type="VEuPathDB" id="FungiDB:LCOR_07558.1"/>
<dbReference type="InterPro" id="IPR002083">
    <property type="entry name" value="MATH/TRAF_dom"/>
</dbReference>
<evidence type="ECO:0000259" key="2">
    <source>
        <dbReference type="PROSITE" id="PS50144"/>
    </source>
</evidence>
<dbReference type="PROSITE" id="PS50144">
    <property type="entry name" value="MATH"/>
    <property type="match status" value="1"/>
</dbReference>
<dbReference type="PANTHER" id="PTHR24006:SF644">
    <property type="entry name" value="UBIQUITIN CARBOXYL-TERMINAL HYDROLASE 7"/>
    <property type="match status" value="1"/>
</dbReference>
<sequence length="541" mass="61671">MSSYEVEHDDAPPPYEPPQQTAASLDQPPPAALSVIDDYERIIDEKLESPQEKTIELKCVHWIVDNFDELPDVVYGPTFEVGGHRWYVELHPRGNNNYGVDDYASIYLVWDGSISSEAPPGSSSKAKAKKVIPGDHACAQFVFCMSTPRYPTNYKSSGTQHRFTADDYTWGYARHTMLNETTTRDPETNREAFLEDGKKIRISTIVRVIDDSTGLLWIDDDCFISRDITGYIGFKTGEGTLSYMHSILQLLFAIKDLRRAVYAVPTENLEPTSHIALALQRLFYQMQDSKDSVSVLELTKAFGWQTLDLYMPHDCVEFLYVLLDALQRRYLKENVVPNLFETTIRKKDGYAKKEYVLPLNTVGCASLDASFVEAIKTSFTIETLPSVLLLQLKHWKYNAETRTLEKIYDRYSYPEELDMGLYIDKKNDKSSKETHPYVLFSVIMHDGTMAQGVNNVYIKPEMEKDNWYKFDGNKVYPAKVENVLDPRSGLKADKNTAYVLGYIRKSQLGSVLADIKRKEIPSHVMVSTLADALDAHEPFRS</sequence>
<dbReference type="Pfam" id="PF00443">
    <property type="entry name" value="UCH"/>
    <property type="match status" value="1"/>
</dbReference>
<dbReference type="OrthoDB" id="289038at2759"/>
<evidence type="ECO:0000313" key="4">
    <source>
        <dbReference type="EMBL" id="CDH56523.1"/>
    </source>
</evidence>
<dbReference type="PROSITE" id="PS50235">
    <property type="entry name" value="USP_3"/>
    <property type="match status" value="1"/>
</dbReference>
<dbReference type="InterPro" id="IPR038765">
    <property type="entry name" value="Papain-like_cys_pep_sf"/>
</dbReference>
<name>A0A068S2F3_9FUNG</name>
<feature type="compositionally biased region" description="Basic and acidic residues" evidence="1">
    <location>
        <begin position="1"/>
        <end position="11"/>
    </location>
</feature>
<dbReference type="GO" id="GO:0005829">
    <property type="term" value="C:cytosol"/>
    <property type="evidence" value="ECO:0007669"/>
    <property type="project" value="TreeGrafter"/>
</dbReference>
<evidence type="ECO:0000259" key="3">
    <source>
        <dbReference type="PROSITE" id="PS50235"/>
    </source>
</evidence>
<dbReference type="STRING" id="1263082.A0A068S2F3"/>
<dbReference type="SUPFAM" id="SSF49599">
    <property type="entry name" value="TRAF domain-like"/>
    <property type="match status" value="1"/>
</dbReference>
<reference evidence="4" key="1">
    <citation type="submission" date="2013-08" db="EMBL/GenBank/DDBJ databases">
        <title>Gene expansion shapes genome architecture in the human pathogen Lichtheimia corymbifera: an evolutionary genomics analysis in the ancient terrestrial Mucorales (Mucoromycotina).</title>
        <authorList>
            <person name="Schwartze V.U."/>
            <person name="Winter S."/>
            <person name="Shelest E."/>
            <person name="Marcet-Houben M."/>
            <person name="Horn F."/>
            <person name="Wehner S."/>
            <person name="Hoffmann K."/>
            <person name="Riege K."/>
            <person name="Sammeth M."/>
            <person name="Nowrousian M."/>
            <person name="Valiante V."/>
            <person name="Linde J."/>
            <person name="Jacobsen I.D."/>
            <person name="Marz M."/>
            <person name="Brakhage A.A."/>
            <person name="Gabaldon T."/>
            <person name="Bocker S."/>
            <person name="Voigt K."/>
        </authorList>
    </citation>
    <scope>NUCLEOTIDE SEQUENCE [LARGE SCALE GENOMIC DNA]</scope>
    <source>
        <strain evidence="4">FSU 9682</strain>
    </source>
</reference>
<dbReference type="GO" id="GO:0004843">
    <property type="term" value="F:cysteine-type deubiquitinase activity"/>
    <property type="evidence" value="ECO:0007669"/>
    <property type="project" value="InterPro"/>
</dbReference>
<comment type="caution">
    <text evidence="4">The sequence shown here is derived from an EMBL/GenBank/DDBJ whole genome shotgun (WGS) entry which is preliminary data.</text>
</comment>
<feature type="domain" description="USP" evidence="3">
    <location>
        <begin position="232"/>
        <end position="505"/>
    </location>
</feature>
<dbReference type="AlphaFoldDB" id="A0A068S2F3"/>
<accession>A0A068S2F3</accession>
<protein>
    <submittedName>
        <fullName evidence="4">Cysteine proteinase</fullName>
    </submittedName>
</protein>
<gene>
    <name evidence="4" type="ORF">LCOR_07558.1</name>
</gene>
<feature type="region of interest" description="Disordered" evidence="1">
    <location>
        <begin position="1"/>
        <end position="30"/>
    </location>
</feature>
<keyword evidence="5" id="KW-1185">Reference proteome</keyword>
<dbReference type="PANTHER" id="PTHR24006">
    <property type="entry name" value="UBIQUITIN CARBOXYL-TERMINAL HYDROLASE"/>
    <property type="match status" value="1"/>
</dbReference>
<organism evidence="4 5">
    <name type="scientific">Lichtheimia corymbifera JMRC:FSU:9682</name>
    <dbReference type="NCBI Taxonomy" id="1263082"/>
    <lineage>
        <taxon>Eukaryota</taxon>
        <taxon>Fungi</taxon>
        <taxon>Fungi incertae sedis</taxon>
        <taxon>Mucoromycota</taxon>
        <taxon>Mucoromycotina</taxon>
        <taxon>Mucoromycetes</taxon>
        <taxon>Mucorales</taxon>
        <taxon>Lichtheimiaceae</taxon>
        <taxon>Lichtheimia</taxon>
    </lineage>
</organism>
<dbReference type="Gene3D" id="3.90.70.10">
    <property type="entry name" value="Cysteine proteinases"/>
    <property type="match status" value="2"/>
</dbReference>
<dbReference type="GO" id="GO:0016579">
    <property type="term" value="P:protein deubiquitination"/>
    <property type="evidence" value="ECO:0007669"/>
    <property type="project" value="InterPro"/>
</dbReference>
<dbReference type="InterPro" id="IPR028889">
    <property type="entry name" value="USP"/>
</dbReference>
<feature type="domain" description="MATH" evidence="2">
    <location>
        <begin position="57"/>
        <end position="205"/>
    </location>
</feature>
<dbReference type="GO" id="GO:0031647">
    <property type="term" value="P:regulation of protein stability"/>
    <property type="evidence" value="ECO:0007669"/>
    <property type="project" value="TreeGrafter"/>
</dbReference>
<proteinExistence type="predicted"/>
<dbReference type="SUPFAM" id="SSF54001">
    <property type="entry name" value="Cysteine proteinases"/>
    <property type="match status" value="1"/>
</dbReference>
<dbReference type="Proteomes" id="UP000027586">
    <property type="component" value="Unassembled WGS sequence"/>
</dbReference>
<evidence type="ECO:0000256" key="1">
    <source>
        <dbReference type="SAM" id="MobiDB-lite"/>
    </source>
</evidence>
<dbReference type="InterPro" id="IPR050164">
    <property type="entry name" value="Peptidase_C19"/>
</dbReference>
<dbReference type="GO" id="GO:0005634">
    <property type="term" value="C:nucleus"/>
    <property type="evidence" value="ECO:0007669"/>
    <property type="project" value="TreeGrafter"/>
</dbReference>
<dbReference type="Pfam" id="PF22486">
    <property type="entry name" value="MATH_2"/>
    <property type="match status" value="1"/>
</dbReference>
<dbReference type="EMBL" id="CBTN010000038">
    <property type="protein sequence ID" value="CDH56523.1"/>
    <property type="molecule type" value="Genomic_DNA"/>
</dbReference>
<evidence type="ECO:0000313" key="5">
    <source>
        <dbReference type="Proteomes" id="UP000027586"/>
    </source>
</evidence>
<dbReference type="InterPro" id="IPR008974">
    <property type="entry name" value="TRAF-like"/>
</dbReference>